<dbReference type="EMBL" id="RFLY01000002">
    <property type="protein sequence ID" value="RMH94502.1"/>
    <property type="molecule type" value="Genomic_DNA"/>
</dbReference>
<comment type="caution">
    <text evidence="2">The sequence shown here is derived from an EMBL/GenBank/DDBJ whole genome shotgun (WGS) entry which is preliminary data.</text>
</comment>
<evidence type="ECO:0000313" key="2">
    <source>
        <dbReference type="EMBL" id="RMH94502.1"/>
    </source>
</evidence>
<evidence type="ECO:0000256" key="1">
    <source>
        <dbReference type="SAM" id="MobiDB-lite"/>
    </source>
</evidence>
<dbReference type="Proteomes" id="UP000275012">
    <property type="component" value="Unassembled WGS sequence"/>
</dbReference>
<reference evidence="2 3" key="1">
    <citation type="submission" date="2018-10" db="EMBL/GenBank/DDBJ databases">
        <title>Proposal of Lysobacter pythonis sp. nov. isolated from royal pythons (Python regius).</title>
        <authorList>
            <person name="Hans-Juergen B."/>
            <person name="Huptas C."/>
            <person name="Sandra B."/>
            <person name="Igor L."/>
            <person name="Joachim S."/>
            <person name="Siegfried S."/>
            <person name="Mareike W."/>
            <person name="Peter K."/>
        </authorList>
    </citation>
    <scope>NUCLEOTIDE SEQUENCE [LARGE SCALE GENOMIC DNA]</scope>
    <source>
        <strain evidence="2 3">4284/11</strain>
    </source>
</reference>
<gene>
    <name evidence="2" type="ORF">EBB59_02155</name>
</gene>
<organism evidence="2 3">
    <name type="scientific">Solilutibacter pythonis</name>
    <dbReference type="NCBI Taxonomy" id="2483112"/>
    <lineage>
        <taxon>Bacteria</taxon>
        <taxon>Pseudomonadati</taxon>
        <taxon>Pseudomonadota</taxon>
        <taxon>Gammaproteobacteria</taxon>
        <taxon>Lysobacterales</taxon>
        <taxon>Lysobacteraceae</taxon>
        <taxon>Solilutibacter</taxon>
    </lineage>
</organism>
<protein>
    <submittedName>
        <fullName evidence="2">Uncharacterized protein</fullName>
    </submittedName>
</protein>
<accession>A0A3M2I5J5</accession>
<sequence length="158" mass="17489">MKRIGVLWVVPVALAWIGSRLMPRSELVVAKAPAVVAEVPEKQAQETEAPKPELDRPMTAAEKKAQQEKWFGAETIVAAERAVRGELKDPDAAQFRNVRANYTEEFGVAACGRVNAENDFDGYTGFRRFVSSGKRVILEGAGQHHRRIGGYLSLMRLP</sequence>
<dbReference type="AlphaFoldDB" id="A0A3M2I5J5"/>
<keyword evidence="3" id="KW-1185">Reference proteome</keyword>
<dbReference type="OrthoDB" id="9157170at2"/>
<evidence type="ECO:0000313" key="3">
    <source>
        <dbReference type="Proteomes" id="UP000275012"/>
    </source>
</evidence>
<dbReference type="RefSeq" id="WP_122100497.1">
    <property type="nucleotide sequence ID" value="NZ_RFLY01000002.1"/>
</dbReference>
<proteinExistence type="predicted"/>
<feature type="region of interest" description="Disordered" evidence="1">
    <location>
        <begin position="39"/>
        <end position="62"/>
    </location>
</feature>
<name>A0A3M2I5J5_9GAMM</name>